<dbReference type="AlphaFoldDB" id="A0A0K2UIW4"/>
<dbReference type="EMBL" id="HACA01020260">
    <property type="protein sequence ID" value="CDW37621.1"/>
    <property type="molecule type" value="Transcribed_RNA"/>
</dbReference>
<organism evidence="1">
    <name type="scientific">Lepeophtheirus salmonis</name>
    <name type="common">Salmon louse</name>
    <name type="synonym">Caligus salmonis</name>
    <dbReference type="NCBI Taxonomy" id="72036"/>
    <lineage>
        <taxon>Eukaryota</taxon>
        <taxon>Metazoa</taxon>
        <taxon>Ecdysozoa</taxon>
        <taxon>Arthropoda</taxon>
        <taxon>Crustacea</taxon>
        <taxon>Multicrustacea</taxon>
        <taxon>Hexanauplia</taxon>
        <taxon>Copepoda</taxon>
        <taxon>Siphonostomatoida</taxon>
        <taxon>Caligidae</taxon>
        <taxon>Lepeophtheirus</taxon>
    </lineage>
</organism>
<sequence>TFSPNTIYVAKDFSLILWLFSILLPNKHLNVIFCNELLPLKFDTLFQQGRVVQTCFCVFDVEVLHSFIHFPILRRKLSTLIYNRYIHRISKSPTPISS</sequence>
<evidence type="ECO:0000313" key="1">
    <source>
        <dbReference type="EMBL" id="CDW37621.1"/>
    </source>
</evidence>
<reference evidence="1" key="1">
    <citation type="submission" date="2014-05" db="EMBL/GenBank/DDBJ databases">
        <authorList>
            <person name="Chronopoulou M."/>
        </authorList>
    </citation>
    <scope>NUCLEOTIDE SEQUENCE</scope>
    <source>
        <tissue evidence="1">Whole organism</tissue>
    </source>
</reference>
<proteinExistence type="predicted"/>
<feature type="non-terminal residue" evidence="1">
    <location>
        <position position="1"/>
    </location>
</feature>
<name>A0A0K2UIW4_LEPSM</name>
<accession>A0A0K2UIW4</accession>
<protein>
    <submittedName>
        <fullName evidence="1">Uncharacterized protein</fullName>
    </submittedName>
</protein>